<comment type="function">
    <text evidence="3">Has very low affinity for the DHPS substrate 6-hydroxymethyl-7,8-dihydropterin-pyrophosphate, but can bind the inhibitor dapsone. Seems to lack dihydropteroate synthase activity, and does probably not function in folate metabolism.</text>
</comment>
<evidence type="ECO:0000313" key="7">
    <source>
        <dbReference type="EMBL" id="TCW24671.1"/>
    </source>
</evidence>
<keyword evidence="4" id="KW-0289">Folate biosynthesis</keyword>
<dbReference type="PANTHER" id="PTHR20941">
    <property type="entry name" value="FOLATE SYNTHESIS PROTEINS"/>
    <property type="match status" value="1"/>
</dbReference>
<accession>A0A4R3ZVT2</accession>
<dbReference type="PROSITE" id="PS00793">
    <property type="entry name" value="DHPS_2"/>
    <property type="match status" value="1"/>
</dbReference>
<dbReference type="GO" id="GO:0005829">
    <property type="term" value="C:cytosol"/>
    <property type="evidence" value="ECO:0007669"/>
    <property type="project" value="TreeGrafter"/>
</dbReference>
<evidence type="ECO:0000256" key="2">
    <source>
        <dbReference type="ARBA" id="ARBA00011738"/>
    </source>
</evidence>
<dbReference type="InterPro" id="IPR045031">
    <property type="entry name" value="DHP_synth-like"/>
</dbReference>
<dbReference type="UniPathway" id="UPA00077">
    <property type="reaction ID" value="UER00156"/>
</dbReference>
<evidence type="ECO:0000256" key="1">
    <source>
        <dbReference type="ARBA" id="ARBA00009503"/>
    </source>
</evidence>
<dbReference type="Gene3D" id="3.20.20.20">
    <property type="entry name" value="Dihydropteroate synthase-like"/>
    <property type="match status" value="1"/>
</dbReference>
<comment type="caution">
    <text evidence="7">The sequence shown here is derived from an EMBL/GenBank/DDBJ whole genome shotgun (WGS) entry which is preliminary data.</text>
</comment>
<dbReference type="GO" id="GO:0046872">
    <property type="term" value="F:metal ion binding"/>
    <property type="evidence" value="ECO:0007669"/>
    <property type="project" value="UniProtKB-KW"/>
</dbReference>
<evidence type="ECO:0000256" key="4">
    <source>
        <dbReference type="RuleBase" id="RU361205"/>
    </source>
</evidence>
<dbReference type="CDD" id="cd00739">
    <property type="entry name" value="DHPS"/>
    <property type="match status" value="1"/>
</dbReference>
<comment type="subunit">
    <text evidence="2">Homodimer.</text>
</comment>
<keyword evidence="4" id="KW-0460">Magnesium</keyword>
<dbReference type="PROSITE" id="PS50972">
    <property type="entry name" value="PTERIN_BINDING"/>
    <property type="match status" value="1"/>
</dbReference>
<evidence type="ECO:0000259" key="6">
    <source>
        <dbReference type="PROSITE" id="PS50972"/>
    </source>
</evidence>
<evidence type="ECO:0000256" key="3">
    <source>
        <dbReference type="ARBA" id="ARBA00058850"/>
    </source>
</evidence>
<dbReference type="Proteomes" id="UP000295805">
    <property type="component" value="Unassembled WGS sequence"/>
</dbReference>
<feature type="region of interest" description="Disordered" evidence="5">
    <location>
        <begin position="1"/>
        <end position="29"/>
    </location>
</feature>
<feature type="compositionally biased region" description="Polar residues" evidence="5">
    <location>
        <begin position="1"/>
        <end position="18"/>
    </location>
</feature>
<name>A0A4R3ZVT2_9ACTN</name>
<dbReference type="GO" id="GO:0046654">
    <property type="term" value="P:tetrahydrofolate biosynthetic process"/>
    <property type="evidence" value="ECO:0007669"/>
    <property type="project" value="UniProtKB-UniPathway"/>
</dbReference>
<protein>
    <recommendedName>
        <fullName evidence="4">Dihydropteroate synthase</fullName>
        <shortName evidence="4">DHPS</shortName>
        <ecNumber evidence="4">2.5.1.15</ecNumber>
    </recommendedName>
    <alternativeName>
        <fullName evidence="4">Dihydropteroate pyrophosphorylase</fullName>
    </alternativeName>
</protein>
<proteinExistence type="inferred from homology"/>
<organism evidence="7 8">
    <name type="scientific">Dietzia cinnamea</name>
    <dbReference type="NCBI Taxonomy" id="321318"/>
    <lineage>
        <taxon>Bacteria</taxon>
        <taxon>Bacillati</taxon>
        <taxon>Actinomycetota</taxon>
        <taxon>Actinomycetes</taxon>
        <taxon>Mycobacteriales</taxon>
        <taxon>Dietziaceae</taxon>
        <taxon>Dietzia</taxon>
    </lineage>
</organism>
<feature type="domain" description="Pterin-binding" evidence="6">
    <location>
        <begin position="42"/>
        <end position="295"/>
    </location>
</feature>
<dbReference type="NCBIfam" id="TIGR01496">
    <property type="entry name" value="DHPS"/>
    <property type="match status" value="1"/>
</dbReference>
<comment type="function">
    <text evidence="4">Catalyzes the condensation of para-aminobenzoate (pABA) with 6-hydroxymethyl-7,8-dihydropterin diphosphate (DHPt-PP) to form 7,8-dihydropteroate (H2Pte), the immediate precursor of folate derivatives.</text>
</comment>
<dbReference type="AlphaFoldDB" id="A0A4R3ZVT2"/>
<comment type="similarity">
    <text evidence="1 4">Belongs to the DHPS family.</text>
</comment>
<dbReference type="InterPro" id="IPR011005">
    <property type="entry name" value="Dihydropteroate_synth-like_sf"/>
</dbReference>
<sequence length="314" mass="32875">MTTPGDSPATQPANQPATQPGPAPRPVVAPTLCGRPVPVDRPLVMAIVNRTPDSFYDRGATFTDPAAMRRVDEVVAAGADVLDIGGVKAGPGDLVDVDEETRRVVPFVEAVRGRHPDVLISVDTWRGEVARRALAAGADVVNDTWAGHDPGVLTAAGEAGAGFVCSHTGGAVPRTRPFRVGYADVVRDVVEELTSAAERALAAGVPADGVLIDPTHDFGKNTFHGLELLRRMDEIVAVGYPVLMALSNKDFIGETLDAGVDDRAEGTLAATSVAAYLGARVFRTHDVPGTLRALEMVASIVGTRRPARTVRGLA</sequence>
<evidence type="ECO:0000313" key="8">
    <source>
        <dbReference type="Proteomes" id="UP000295805"/>
    </source>
</evidence>
<evidence type="ECO:0000256" key="5">
    <source>
        <dbReference type="SAM" id="MobiDB-lite"/>
    </source>
</evidence>
<dbReference type="Pfam" id="PF00809">
    <property type="entry name" value="Pterin_bind"/>
    <property type="match status" value="1"/>
</dbReference>
<dbReference type="EMBL" id="SMCX01000006">
    <property type="protein sequence ID" value="TCW24671.1"/>
    <property type="molecule type" value="Genomic_DNA"/>
</dbReference>
<dbReference type="InterPro" id="IPR006390">
    <property type="entry name" value="DHP_synth_dom"/>
</dbReference>
<dbReference type="GO" id="GO:0046656">
    <property type="term" value="P:folic acid biosynthetic process"/>
    <property type="evidence" value="ECO:0007669"/>
    <property type="project" value="UniProtKB-KW"/>
</dbReference>
<dbReference type="PROSITE" id="PS00792">
    <property type="entry name" value="DHPS_1"/>
    <property type="match status" value="1"/>
</dbReference>
<dbReference type="InterPro" id="IPR000489">
    <property type="entry name" value="Pterin-binding_dom"/>
</dbReference>
<dbReference type="FunFam" id="3.20.20.20:FF:000008">
    <property type="entry name" value="Dihydropteroate synthase"/>
    <property type="match status" value="1"/>
</dbReference>
<comment type="pathway">
    <text evidence="4">Cofactor biosynthesis; tetrahydrofolate biosynthesis; 7,8-dihydrofolate from 2-amino-4-hydroxy-6-hydroxymethyl-7,8-dihydropteridine diphosphate and 4-aminobenzoate: step 1/2.</text>
</comment>
<keyword evidence="4" id="KW-0808">Transferase</keyword>
<dbReference type="PANTHER" id="PTHR20941:SF8">
    <property type="entry name" value="INACTIVE DIHYDROPTEROATE SYNTHASE 2"/>
    <property type="match status" value="1"/>
</dbReference>
<dbReference type="EC" id="2.5.1.15" evidence="4"/>
<comment type="cofactor">
    <cofactor evidence="4">
        <name>Mg(2+)</name>
        <dbReference type="ChEBI" id="CHEBI:18420"/>
    </cofactor>
</comment>
<dbReference type="GO" id="GO:0004156">
    <property type="term" value="F:dihydropteroate synthase activity"/>
    <property type="evidence" value="ECO:0007669"/>
    <property type="project" value="UniProtKB-EC"/>
</dbReference>
<gene>
    <name evidence="7" type="ORF">EDD19_106127</name>
</gene>
<keyword evidence="4" id="KW-0479">Metal-binding</keyword>
<reference evidence="7 8" key="1">
    <citation type="submission" date="2019-03" db="EMBL/GenBank/DDBJ databases">
        <title>Root nodule microbial communities of legume samples collected from USA, Mexico and Botswana.</title>
        <authorList>
            <person name="Hirsch A."/>
        </authorList>
    </citation>
    <scope>NUCLEOTIDE SEQUENCE [LARGE SCALE GENOMIC DNA]</scope>
    <source>
        <strain evidence="7 8">55</strain>
    </source>
</reference>
<dbReference type="SUPFAM" id="SSF51717">
    <property type="entry name" value="Dihydropteroate synthetase-like"/>
    <property type="match status" value="1"/>
</dbReference>